<dbReference type="EMBL" id="BSRI01000002">
    <property type="protein sequence ID" value="GLV57529.1"/>
    <property type="molecule type" value="Genomic_DNA"/>
</dbReference>
<dbReference type="Proteomes" id="UP001344906">
    <property type="component" value="Unassembled WGS sequence"/>
</dbReference>
<accession>A0ABQ6FYF6</accession>
<evidence type="ECO:0000313" key="1">
    <source>
        <dbReference type="EMBL" id="GLV57529.1"/>
    </source>
</evidence>
<evidence type="ECO:0000313" key="2">
    <source>
        <dbReference type="Proteomes" id="UP001344906"/>
    </source>
</evidence>
<keyword evidence="2" id="KW-1185">Reference proteome</keyword>
<sequence>MAVLRAHALHIQVFASPSMLEVEPDVVEDTMAISVQFAVHSVMRRAGIDLAAVVYIRSDSHEMWLHDVQVLGNDIAYEYPVKRPYQPA</sequence>
<gene>
    <name evidence="1" type="ORF">KDH_43650</name>
</gene>
<dbReference type="RefSeq" id="WP_338253493.1">
    <property type="nucleotide sequence ID" value="NZ_BSRI01000002.1"/>
</dbReference>
<proteinExistence type="predicted"/>
<name>A0ABQ6FYF6_9CHLR</name>
<protein>
    <submittedName>
        <fullName evidence="1">Uncharacterized protein</fullName>
    </submittedName>
</protein>
<reference evidence="1 2" key="1">
    <citation type="submission" date="2023-02" db="EMBL/GenBank/DDBJ databases">
        <title>Dictyobacter halimunensis sp. nov., a new member of the class Ktedonobacteria from forest soil in a geothermal area.</title>
        <authorList>
            <person name="Rachmania M.K."/>
            <person name="Ningsih F."/>
            <person name="Sakai Y."/>
            <person name="Yabe S."/>
            <person name="Yokota A."/>
            <person name="Sjamsuridzal W."/>
        </authorList>
    </citation>
    <scope>NUCLEOTIDE SEQUENCE [LARGE SCALE GENOMIC DNA]</scope>
    <source>
        <strain evidence="1 2">S3.2.2.5</strain>
    </source>
</reference>
<comment type="caution">
    <text evidence="1">The sequence shown here is derived from an EMBL/GenBank/DDBJ whole genome shotgun (WGS) entry which is preliminary data.</text>
</comment>
<organism evidence="1 2">
    <name type="scientific">Dictyobacter halimunensis</name>
    <dbReference type="NCBI Taxonomy" id="3026934"/>
    <lineage>
        <taxon>Bacteria</taxon>
        <taxon>Bacillati</taxon>
        <taxon>Chloroflexota</taxon>
        <taxon>Ktedonobacteria</taxon>
        <taxon>Ktedonobacterales</taxon>
        <taxon>Dictyobacteraceae</taxon>
        <taxon>Dictyobacter</taxon>
    </lineage>
</organism>